<accession>A0A6J8EHN5</accession>
<dbReference type="AlphaFoldDB" id="A0A6J8EHN5"/>
<proteinExistence type="predicted"/>
<dbReference type="OrthoDB" id="6071159at2759"/>
<evidence type="ECO:0000313" key="1">
    <source>
        <dbReference type="EMBL" id="CAC5419476.1"/>
    </source>
</evidence>
<sequence length="190" mass="21600">MLIKVQILVPKNIDDKYDYTNNIVTNNSKTLNDKTSTPTYVVLQDDSYKLNPQANKDVYAVVDPTAELSFKQTPKAATHGQGPENYMILDPSQTGINRSKFLNANQAYELAKPIHDTKDLNNDMYALSPEGTYDHSGITRHHKDQDTIYANTVDNVYNSASRGLNMDRKEDTYDHFFGQETEDEYNISVH</sequence>
<evidence type="ECO:0000313" key="2">
    <source>
        <dbReference type="Proteomes" id="UP000507470"/>
    </source>
</evidence>
<dbReference type="Proteomes" id="UP000507470">
    <property type="component" value="Unassembled WGS sequence"/>
</dbReference>
<protein>
    <submittedName>
        <fullName evidence="1">Uncharacterized protein</fullName>
    </submittedName>
</protein>
<name>A0A6J8EHN5_MYTCO</name>
<dbReference type="EMBL" id="CACVKT020009032">
    <property type="protein sequence ID" value="CAC5419476.1"/>
    <property type="molecule type" value="Genomic_DNA"/>
</dbReference>
<gene>
    <name evidence="1" type="ORF">MCOR_51807</name>
</gene>
<keyword evidence="2" id="KW-1185">Reference proteome</keyword>
<reference evidence="1 2" key="1">
    <citation type="submission" date="2020-06" db="EMBL/GenBank/DDBJ databases">
        <authorList>
            <person name="Li R."/>
            <person name="Bekaert M."/>
        </authorList>
    </citation>
    <scope>NUCLEOTIDE SEQUENCE [LARGE SCALE GENOMIC DNA]</scope>
    <source>
        <strain evidence="2">wild</strain>
    </source>
</reference>
<organism evidence="1 2">
    <name type="scientific">Mytilus coruscus</name>
    <name type="common">Sea mussel</name>
    <dbReference type="NCBI Taxonomy" id="42192"/>
    <lineage>
        <taxon>Eukaryota</taxon>
        <taxon>Metazoa</taxon>
        <taxon>Spiralia</taxon>
        <taxon>Lophotrochozoa</taxon>
        <taxon>Mollusca</taxon>
        <taxon>Bivalvia</taxon>
        <taxon>Autobranchia</taxon>
        <taxon>Pteriomorphia</taxon>
        <taxon>Mytilida</taxon>
        <taxon>Mytiloidea</taxon>
        <taxon>Mytilidae</taxon>
        <taxon>Mytilinae</taxon>
        <taxon>Mytilus</taxon>
    </lineage>
</organism>